<accession>A0A481Z6J5</accession>
<proteinExistence type="predicted"/>
<dbReference type="EMBL" id="MK500539">
    <property type="protein sequence ID" value="QBK91468.1"/>
    <property type="molecule type" value="Genomic_DNA"/>
</dbReference>
<evidence type="ECO:0000313" key="1">
    <source>
        <dbReference type="EMBL" id="QBK91468.1"/>
    </source>
</evidence>
<dbReference type="InterPro" id="IPR008972">
    <property type="entry name" value="Cupredoxin"/>
</dbReference>
<gene>
    <name evidence="1" type="ORF">LCPAC302_00880</name>
</gene>
<dbReference type="Gene3D" id="2.60.40.420">
    <property type="entry name" value="Cupredoxins - blue copper proteins"/>
    <property type="match status" value="1"/>
</dbReference>
<protein>
    <submittedName>
        <fullName evidence="1">Beta-sandwich protein</fullName>
    </submittedName>
</protein>
<reference evidence="1" key="1">
    <citation type="journal article" date="2019" name="MBio">
        <title>Virus Genomes from Deep Sea Sediments Expand the Ocean Megavirome and Support Independent Origins of Viral Gigantism.</title>
        <authorList>
            <person name="Backstrom D."/>
            <person name="Yutin N."/>
            <person name="Jorgensen S.L."/>
            <person name="Dharamshi J."/>
            <person name="Homa F."/>
            <person name="Zaremba-Niedwiedzka K."/>
            <person name="Spang A."/>
            <person name="Wolf Y.I."/>
            <person name="Koonin E.V."/>
            <person name="Ettema T.J."/>
        </authorList>
    </citation>
    <scope>NUCLEOTIDE SEQUENCE</scope>
</reference>
<sequence length="124" mass="14142">MINVRVAPKKSDHPTFNKGAKLAYTFDGKEGLILKLVRRKIYKFNVDTVGHPFYFTTDSMGSHGNNESLMGNEPVTDKGITTFYVRSDLPKKFYYQCQIHPNMGGDVEIIDNLDIKYATMLLFI</sequence>
<organism evidence="1">
    <name type="scientific">Pithovirus LCPAC302</name>
    <dbReference type="NCBI Taxonomy" id="2506593"/>
    <lineage>
        <taxon>Viruses</taxon>
        <taxon>Pithoviruses</taxon>
    </lineage>
</organism>
<name>A0A481Z6J5_9VIRU</name>